<keyword evidence="2" id="KW-1185">Reference proteome</keyword>
<accession>A0ABV9D791</accession>
<reference evidence="2" key="1">
    <citation type="journal article" date="2019" name="Int. J. Syst. Evol. Microbiol.">
        <title>The Global Catalogue of Microorganisms (GCM) 10K type strain sequencing project: providing services to taxonomists for standard genome sequencing and annotation.</title>
        <authorList>
            <consortium name="The Broad Institute Genomics Platform"/>
            <consortium name="The Broad Institute Genome Sequencing Center for Infectious Disease"/>
            <person name="Wu L."/>
            <person name="Ma J."/>
        </authorList>
    </citation>
    <scope>NUCLEOTIDE SEQUENCE [LARGE SCALE GENOMIC DNA]</scope>
    <source>
        <strain evidence="2">JCM 3369</strain>
    </source>
</reference>
<sequence>MPSYRVRIEVGALRAGTTPETVLPAGADAAAALTTVEARDVELRGGRARIVVRFTAADDVDAHLAARAVHGAVEALAHVGLPELTSRHGNRWVPVR</sequence>
<protein>
    <submittedName>
        <fullName evidence="1">Uncharacterized protein</fullName>
    </submittedName>
</protein>
<proteinExistence type="predicted"/>
<name>A0ABV9D791_9MICO</name>
<dbReference type="Proteomes" id="UP001595955">
    <property type="component" value="Unassembled WGS sequence"/>
</dbReference>
<organism evidence="1 2">
    <name type="scientific">Georgenia faecalis</name>
    <dbReference type="NCBI Taxonomy" id="2483799"/>
    <lineage>
        <taxon>Bacteria</taxon>
        <taxon>Bacillati</taxon>
        <taxon>Actinomycetota</taxon>
        <taxon>Actinomycetes</taxon>
        <taxon>Micrococcales</taxon>
        <taxon>Bogoriellaceae</taxon>
        <taxon>Georgenia</taxon>
    </lineage>
</organism>
<evidence type="ECO:0000313" key="1">
    <source>
        <dbReference type="EMBL" id="MFC4553879.1"/>
    </source>
</evidence>
<evidence type="ECO:0000313" key="2">
    <source>
        <dbReference type="Proteomes" id="UP001595955"/>
    </source>
</evidence>
<gene>
    <name evidence="1" type="ORF">ACFO3F_01340</name>
</gene>
<dbReference type="EMBL" id="JBHSGF010000001">
    <property type="protein sequence ID" value="MFC4553879.1"/>
    <property type="molecule type" value="Genomic_DNA"/>
</dbReference>
<dbReference type="RefSeq" id="WP_164471284.1">
    <property type="nucleotide sequence ID" value="NZ_CP033325.1"/>
</dbReference>
<comment type="caution">
    <text evidence="1">The sequence shown here is derived from an EMBL/GenBank/DDBJ whole genome shotgun (WGS) entry which is preliminary data.</text>
</comment>